<dbReference type="OrthoDB" id="6688351at2759"/>
<dbReference type="EMBL" id="OV651819">
    <property type="protein sequence ID" value="CAH1113130.1"/>
    <property type="molecule type" value="Genomic_DNA"/>
</dbReference>
<gene>
    <name evidence="1" type="ORF">PSYICH_LOCUS13722</name>
</gene>
<protein>
    <submittedName>
        <fullName evidence="1">Uncharacterized protein</fullName>
    </submittedName>
</protein>
<keyword evidence="2" id="KW-1185">Reference proteome</keyword>
<dbReference type="Proteomes" id="UP001153636">
    <property type="component" value="Chromosome 7"/>
</dbReference>
<evidence type="ECO:0000313" key="1">
    <source>
        <dbReference type="EMBL" id="CAH1113130.1"/>
    </source>
</evidence>
<sequence>MSKIDNNALIEIIPNINTSHLSITSNRRISFNHENSIGSLFGFEKLGLEPNKTYISKHTVKILKVNSIGVDCNIATGIYLNGEPVHIIHQFFPTVPSGYKIVESPQNILYYPVSVKTINNIIVKIIDQRGRIIDFQEEEVTVTLHIRKAIL</sequence>
<name>A0A9P0D393_9CUCU</name>
<reference evidence="1" key="1">
    <citation type="submission" date="2022-01" db="EMBL/GenBank/DDBJ databases">
        <authorList>
            <person name="King R."/>
        </authorList>
    </citation>
    <scope>NUCLEOTIDE SEQUENCE</scope>
</reference>
<organism evidence="1 2">
    <name type="scientific">Psylliodes chrysocephalus</name>
    <dbReference type="NCBI Taxonomy" id="3402493"/>
    <lineage>
        <taxon>Eukaryota</taxon>
        <taxon>Metazoa</taxon>
        <taxon>Ecdysozoa</taxon>
        <taxon>Arthropoda</taxon>
        <taxon>Hexapoda</taxon>
        <taxon>Insecta</taxon>
        <taxon>Pterygota</taxon>
        <taxon>Neoptera</taxon>
        <taxon>Endopterygota</taxon>
        <taxon>Coleoptera</taxon>
        <taxon>Polyphaga</taxon>
        <taxon>Cucujiformia</taxon>
        <taxon>Chrysomeloidea</taxon>
        <taxon>Chrysomelidae</taxon>
        <taxon>Galerucinae</taxon>
        <taxon>Alticini</taxon>
        <taxon>Psylliodes</taxon>
    </lineage>
</organism>
<proteinExistence type="predicted"/>
<accession>A0A9P0D393</accession>
<dbReference type="AlphaFoldDB" id="A0A9P0D393"/>
<evidence type="ECO:0000313" key="2">
    <source>
        <dbReference type="Proteomes" id="UP001153636"/>
    </source>
</evidence>